<proteinExistence type="predicted"/>
<dbReference type="Gene3D" id="2.40.30.170">
    <property type="match status" value="1"/>
</dbReference>
<sequence length="432" mass="44415">MDSVREQPATGSTEATNVVKMDRQRPDAPASEAPAAKKAEGAPTPAAAVAAPAAPARKRSRARIVLPVLLLAALGGGGWYGYDWWTNGRFLVDTDDAYVQADMATLGIKVSGYVQSVPVQDGDSVKAGDVLVRLDDTDYRTALASAKAKRATQTATIERIAQQITAQQAAIDSAVAGVQSAQAGVDSANAGVDSAKAEVVRSDAAFARAKALETQNFGSKANLDQATADRDRAAAGVNTAKAAVANAQASVASAKAALTAAQANMAVVKAQKIEAEHTAEELDVAVARAQNDLDATVVRAPTDGIVGNRAAQPGQYVSPGSRLMALVPLASIYVAANFKETQLGPLAPGQKVEISVDAIDGKTFEGVVGKFSPASGSMFSLLPPENATGNFTKITQRVPVRIDVPADAATSGKLLPGMSVVVSVDSRTTPKN</sequence>
<feature type="region of interest" description="Disordered" evidence="2">
    <location>
        <begin position="1"/>
        <end position="45"/>
    </location>
</feature>
<evidence type="ECO:0000256" key="2">
    <source>
        <dbReference type="SAM" id="MobiDB-lite"/>
    </source>
</evidence>
<evidence type="ECO:0000256" key="3">
    <source>
        <dbReference type="SAM" id="Phobius"/>
    </source>
</evidence>
<accession>A0ABU0F6G8</accession>
<dbReference type="SUPFAM" id="SSF111369">
    <property type="entry name" value="HlyD-like secretion proteins"/>
    <property type="match status" value="2"/>
</dbReference>
<evidence type="ECO:0000256" key="1">
    <source>
        <dbReference type="SAM" id="Coils"/>
    </source>
</evidence>
<keyword evidence="1" id="KW-0175">Coiled coil</keyword>
<comment type="caution">
    <text evidence="4">The sequence shown here is derived from an EMBL/GenBank/DDBJ whole genome shotgun (WGS) entry which is preliminary data.</text>
</comment>
<keyword evidence="5" id="KW-1185">Reference proteome</keyword>
<evidence type="ECO:0000313" key="4">
    <source>
        <dbReference type="EMBL" id="MDQ0390220.1"/>
    </source>
</evidence>
<keyword evidence="3" id="KW-0812">Transmembrane</keyword>
<organism evidence="4 5">
    <name type="scientific">Labrys monachus</name>
    <dbReference type="NCBI Taxonomy" id="217067"/>
    <lineage>
        <taxon>Bacteria</taxon>
        <taxon>Pseudomonadati</taxon>
        <taxon>Pseudomonadota</taxon>
        <taxon>Alphaproteobacteria</taxon>
        <taxon>Hyphomicrobiales</taxon>
        <taxon>Xanthobacteraceae</taxon>
        <taxon>Labrys</taxon>
    </lineage>
</organism>
<dbReference type="PANTHER" id="PTHR30386:SF24">
    <property type="entry name" value="MULTIDRUG RESISTANCE EFFLUX PUMP"/>
    <property type="match status" value="1"/>
</dbReference>
<dbReference type="Proteomes" id="UP001237448">
    <property type="component" value="Unassembled WGS sequence"/>
</dbReference>
<keyword evidence="3" id="KW-0472">Membrane</keyword>
<dbReference type="PANTHER" id="PTHR30386">
    <property type="entry name" value="MEMBRANE FUSION SUBUNIT OF EMRAB-TOLC MULTIDRUG EFFLUX PUMP"/>
    <property type="match status" value="1"/>
</dbReference>
<name>A0ABU0F6G8_9HYPH</name>
<feature type="coiled-coil region" evidence="1">
    <location>
        <begin position="244"/>
        <end position="292"/>
    </location>
</feature>
<dbReference type="InterPro" id="IPR050739">
    <property type="entry name" value="MFP"/>
</dbReference>
<protein>
    <submittedName>
        <fullName evidence="4">Membrane fusion protein (Multidrug efflux system)</fullName>
    </submittedName>
</protein>
<reference evidence="4 5" key="1">
    <citation type="submission" date="2023-07" db="EMBL/GenBank/DDBJ databases">
        <title>Genomic Encyclopedia of Type Strains, Phase IV (KMG-IV): sequencing the most valuable type-strain genomes for metagenomic binning, comparative biology and taxonomic classification.</title>
        <authorList>
            <person name="Goeker M."/>
        </authorList>
    </citation>
    <scope>NUCLEOTIDE SEQUENCE [LARGE SCALE GENOMIC DNA]</scope>
    <source>
        <strain evidence="4 5">DSM 5896</strain>
    </source>
</reference>
<evidence type="ECO:0000313" key="5">
    <source>
        <dbReference type="Proteomes" id="UP001237448"/>
    </source>
</evidence>
<dbReference type="PRINTS" id="PR01490">
    <property type="entry name" value="RTXTOXIND"/>
</dbReference>
<keyword evidence="3" id="KW-1133">Transmembrane helix</keyword>
<dbReference type="Gene3D" id="1.10.287.470">
    <property type="entry name" value="Helix hairpin bin"/>
    <property type="match status" value="1"/>
</dbReference>
<gene>
    <name evidence="4" type="ORF">J3R73_000012</name>
</gene>
<dbReference type="RefSeq" id="WP_307421313.1">
    <property type="nucleotide sequence ID" value="NZ_JAUSVK010000001.1"/>
</dbReference>
<dbReference type="Gene3D" id="2.40.50.100">
    <property type="match status" value="1"/>
</dbReference>
<feature type="transmembrane region" description="Helical" evidence="3">
    <location>
        <begin position="64"/>
        <end position="82"/>
    </location>
</feature>
<dbReference type="EMBL" id="JAUSVK010000001">
    <property type="protein sequence ID" value="MDQ0390220.1"/>
    <property type="molecule type" value="Genomic_DNA"/>
</dbReference>